<evidence type="ECO:0000313" key="1">
    <source>
        <dbReference type="EMBL" id="GBM91714.1"/>
    </source>
</evidence>
<evidence type="ECO:0000313" key="2">
    <source>
        <dbReference type="Proteomes" id="UP000499080"/>
    </source>
</evidence>
<organism evidence="1 2">
    <name type="scientific">Araneus ventricosus</name>
    <name type="common">Orbweaver spider</name>
    <name type="synonym">Epeira ventricosa</name>
    <dbReference type="NCBI Taxonomy" id="182803"/>
    <lineage>
        <taxon>Eukaryota</taxon>
        <taxon>Metazoa</taxon>
        <taxon>Ecdysozoa</taxon>
        <taxon>Arthropoda</taxon>
        <taxon>Chelicerata</taxon>
        <taxon>Arachnida</taxon>
        <taxon>Araneae</taxon>
        <taxon>Araneomorphae</taxon>
        <taxon>Entelegynae</taxon>
        <taxon>Araneoidea</taxon>
        <taxon>Araneidae</taxon>
        <taxon>Araneus</taxon>
    </lineage>
</organism>
<dbReference type="AlphaFoldDB" id="A0A4Y2JP46"/>
<gene>
    <name evidence="1" type="ORF">AVEN_14918_1</name>
</gene>
<comment type="caution">
    <text evidence="1">The sequence shown here is derived from an EMBL/GenBank/DDBJ whole genome shotgun (WGS) entry which is preliminary data.</text>
</comment>
<keyword evidence="2" id="KW-1185">Reference proteome</keyword>
<dbReference type="EMBL" id="BGPR01003727">
    <property type="protein sequence ID" value="GBM91714.1"/>
    <property type="molecule type" value="Genomic_DNA"/>
</dbReference>
<name>A0A4Y2JP46_ARAVE</name>
<sequence length="132" mass="14428">MNKTLSELYRIARAERVPVSRSMFDITHRKLPIVWHLAAVPVNPPVPPTVSVTILNTEKRLLSSHLNISRDILTVGACFVSPGVSLEALGISYVIDYSVHTLDIGIPVGSSRLPLTFASSLWYCVLPCSSAD</sequence>
<dbReference type="Proteomes" id="UP000499080">
    <property type="component" value="Unassembled WGS sequence"/>
</dbReference>
<accession>A0A4Y2JP46</accession>
<reference evidence="1 2" key="1">
    <citation type="journal article" date="2019" name="Sci. Rep.">
        <title>Orb-weaving spider Araneus ventricosus genome elucidates the spidroin gene catalogue.</title>
        <authorList>
            <person name="Kono N."/>
            <person name="Nakamura H."/>
            <person name="Ohtoshi R."/>
            <person name="Moran D.A.P."/>
            <person name="Shinohara A."/>
            <person name="Yoshida Y."/>
            <person name="Fujiwara M."/>
            <person name="Mori M."/>
            <person name="Tomita M."/>
            <person name="Arakawa K."/>
        </authorList>
    </citation>
    <scope>NUCLEOTIDE SEQUENCE [LARGE SCALE GENOMIC DNA]</scope>
</reference>
<protein>
    <submittedName>
        <fullName evidence="1">Uncharacterized protein</fullName>
    </submittedName>
</protein>
<proteinExistence type="predicted"/>